<name>A0A7Y9JDW8_9ACTN</name>
<accession>A0A7Y9JDW8</accession>
<organism evidence="1 2">
    <name type="scientific">Actinomadura luteofluorescens</name>
    <dbReference type="NCBI Taxonomy" id="46163"/>
    <lineage>
        <taxon>Bacteria</taxon>
        <taxon>Bacillati</taxon>
        <taxon>Actinomycetota</taxon>
        <taxon>Actinomycetes</taxon>
        <taxon>Streptosporangiales</taxon>
        <taxon>Thermomonosporaceae</taxon>
        <taxon>Actinomadura</taxon>
    </lineage>
</organism>
<dbReference type="EMBL" id="JACCBA010000001">
    <property type="protein sequence ID" value="NYD45472.1"/>
    <property type="molecule type" value="Genomic_DNA"/>
</dbReference>
<comment type="caution">
    <text evidence="1">The sequence shown here is derived from an EMBL/GenBank/DDBJ whole genome shotgun (WGS) entry which is preliminary data.</text>
</comment>
<proteinExistence type="predicted"/>
<evidence type="ECO:0000313" key="1">
    <source>
        <dbReference type="EMBL" id="NYD45472.1"/>
    </source>
</evidence>
<reference evidence="1 2" key="1">
    <citation type="submission" date="2020-07" db="EMBL/GenBank/DDBJ databases">
        <title>Sequencing the genomes of 1000 actinobacteria strains.</title>
        <authorList>
            <person name="Klenk H.-P."/>
        </authorList>
    </citation>
    <scope>NUCLEOTIDE SEQUENCE [LARGE SCALE GENOMIC DNA]</scope>
    <source>
        <strain evidence="1 2">DSM 40398</strain>
    </source>
</reference>
<keyword evidence="2" id="KW-1185">Reference proteome</keyword>
<evidence type="ECO:0000313" key="2">
    <source>
        <dbReference type="Proteomes" id="UP000529783"/>
    </source>
</evidence>
<dbReference type="Proteomes" id="UP000529783">
    <property type="component" value="Unassembled WGS sequence"/>
</dbReference>
<sequence length="43" mass="5031">MTRIEKSVALRDSKSPEESYHRFSVASVTALFEEIRRGRYDLV</sequence>
<evidence type="ECO:0008006" key="3">
    <source>
        <dbReference type="Google" id="ProtNLM"/>
    </source>
</evidence>
<protein>
    <recommendedName>
        <fullName evidence="3">DUF397 domain-containing protein</fullName>
    </recommendedName>
</protein>
<gene>
    <name evidence="1" type="ORF">BJY14_001455</name>
</gene>
<dbReference type="AlphaFoldDB" id="A0A7Y9JDW8"/>